<keyword evidence="4" id="KW-1185">Reference proteome</keyword>
<gene>
    <name evidence="3" type="ORF">NIES4072_64820</name>
</gene>
<dbReference type="InterPro" id="IPR002182">
    <property type="entry name" value="NB-ARC"/>
</dbReference>
<sequence length="476" mass="53747">MNSSQNLDIRTVIDILEAQVLSYTGKRLTKAERIVIEGSWHGKDYKEIASDSGYSGYYLQQEVGPQLWTTLSKVIGNGVQVKKITLKNILLKVAKEYCIKLEASRLDDDCLVGKTRIYGDLPKAAFFYGRKKEIIDLKKQINFSKKSCIAITGIGGIGKSLLVAKVIEEILLDKSDAYEYIVWNTVTRYFSIDEIVTELISIFDLEAEEETLLEKISLLSKHFHLHRCLLVLDGFEKVAQVESFKKRLEYEDFFVGITKGRHKSCILVTSQVPLKDIAYVTQSLPIESLRLEGLDSNAAMQMLRDKGLFGDGCIQLIENYRGNPSELDTVAERINRIFGGNVQKFFDYETTVIGPRLKVMLNMQFGRAGFLSDLQKKIMIFLAEELSKDSTPIPFFKLVSGLKERLGLKVSVSEVITAMEALDERSLIETSRKSSKQEICYSLEPVVKKYILVDALGLVYDKTSASQTSNAVQERM</sequence>
<dbReference type="GO" id="GO:0043531">
    <property type="term" value="F:ADP binding"/>
    <property type="evidence" value="ECO:0007669"/>
    <property type="project" value="InterPro"/>
</dbReference>
<reference evidence="3 4" key="1">
    <citation type="submission" date="2017-06" db="EMBL/GenBank/DDBJ databases">
        <title>Genome sequencing of cyanobaciteial culture collection at National Institute for Environmental Studies (NIES).</title>
        <authorList>
            <person name="Hirose Y."/>
            <person name="Shimura Y."/>
            <person name="Fujisawa T."/>
            <person name="Nakamura Y."/>
            <person name="Kawachi M."/>
        </authorList>
    </citation>
    <scope>NUCLEOTIDE SEQUENCE [LARGE SCALE GENOMIC DNA]</scope>
    <source>
        <strain evidence="3 4">NIES-4072</strain>
    </source>
</reference>
<name>A0A2R5FVJ0_NOSCO</name>
<protein>
    <submittedName>
        <fullName evidence="3">Uncharacterized protein</fullName>
    </submittedName>
</protein>
<dbReference type="Proteomes" id="UP000245124">
    <property type="component" value="Unassembled WGS sequence"/>
</dbReference>
<dbReference type="InterPro" id="IPR058651">
    <property type="entry name" value="HTH_VMAP-M9"/>
</dbReference>
<dbReference type="PANTHER" id="PTHR36766:SF30">
    <property type="entry name" value="TIR-NBS TYPE DISEASE RESISTANCE PROTEIN-RELATED"/>
    <property type="match status" value="1"/>
</dbReference>
<dbReference type="Pfam" id="PF00931">
    <property type="entry name" value="NB-ARC"/>
    <property type="match status" value="1"/>
</dbReference>
<proteinExistence type="predicted"/>
<evidence type="ECO:0000259" key="1">
    <source>
        <dbReference type="Pfam" id="PF00931"/>
    </source>
</evidence>
<dbReference type="RefSeq" id="WP_109012822.1">
    <property type="nucleotide sequence ID" value="NZ_BDUD01000002.1"/>
</dbReference>
<dbReference type="Pfam" id="PF26355">
    <property type="entry name" value="HTH_VMAP-M9"/>
    <property type="match status" value="1"/>
</dbReference>
<dbReference type="OrthoDB" id="572669at2"/>
<dbReference type="AlphaFoldDB" id="A0A2R5FVJ0"/>
<feature type="domain" description="NB-ARC" evidence="1">
    <location>
        <begin position="146"/>
        <end position="235"/>
    </location>
</feature>
<dbReference type="EMBL" id="BDUD01000002">
    <property type="protein sequence ID" value="GBG22770.1"/>
    <property type="molecule type" value="Genomic_DNA"/>
</dbReference>
<evidence type="ECO:0000313" key="3">
    <source>
        <dbReference type="EMBL" id="GBG22770.1"/>
    </source>
</evidence>
<dbReference type="Gene3D" id="3.40.50.300">
    <property type="entry name" value="P-loop containing nucleotide triphosphate hydrolases"/>
    <property type="match status" value="1"/>
</dbReference>
<feature type="domain" description="vWA-MoxR associated protein N-terminal HTH" evidence="2">
    <location>
        <begin position="8"/>
        <end position="90"/>
    </location>
</feature>
<accession>A0A2R5FVJ0</accession>
<dbReference type="PANTHER" id="PTHR36766">
    <property type="entry name" value="PLANT BROAD-SPECTRUM MILDEW RESISTANCE PROTEIN RPW8"/>
    <property type="match status" value="1"/>
</dbReference>
<dbReference type="InterPro" id="IPR027417">
    <property type="entry name" value="P-loop_NTPase"/>
</dbReference>
<organism evidence="3 4">
    <name type="scientific">Nostoc commune NIES-4072</name>
    <dbReference type="NCBI Taxonomy" id="2005467"/>
    <lineage>
        <taxon>Bacteria</taxon>
        <taxon>Bacillati</taxon>
        <taxon>Cyanobacteriota</taxon>
        <taxon>Cyanophyceae</taxon>
        <taxon>Nostocales</taxon>
        <taxon>Nostocaceae</taxon>
        <taxon>Nostoc</taxon>
    </lineage>
</organism>
<comment type="caution">
    <text evidence="3">The sequence shown here is derived from an EMBL/GenBank/DDBJ whole genome shotgun (WGS) entry which is preliminary data.</text>
</comment>
<evidence type="ECO:0000259" key="2">
    <source>
        <dbReference type="Pfam" id="PF26355"/>
    </source>
</evidence>
<evidence type="ECO:0000313" key="4">
    <source>
        <dbReference type="Proteomes" id="UP000245124"/>
    </source>
</evidence>
<dbReference type="SUPFAM" id="SSF52540">
    <property type="entry name" value="P-loop containing nucleoside triphosphate hydrolases"/>
    <property type="match status" value="1"/>
</dbReference>